<dbReference type="SUPFAM" id="SSF54416">
    <property type="entry name" value="Amine oxidase N-terminal region"/>
    <property type="match status" value="2"/>
</dbReference>
<keyword evidence="7" id="KW-0677">Repeat</keyword>
<reference evidence="24 25" key="1">
    <citation type="submission" date="2024-01" db="EMBL/GenBank/DDBJ databases">
        <title>The genomes of 5 underutilized Papilionoideae crops provide insights into root nodulation and disease resistanc.</title>
        <authorList>
            <person name="Jiang F."/>
        </authorList>
    </citation>
    <scope>NUCLEOTIDE SEQUENCE [LARGE SCALE GENOMIC DNA]</scope>
    <source>
        <strain evidence="24">JINMINGXINNONG_FW02</strain>
        <tissue evidence="24">Leaves</tissue>
    </source>
</reference>
<accession>A0AAN9QT81</accession>
<dbReference type="InterPro" id="IPR011989">
    <property type="entry name" value="ARM-like"/>
</dbReference>
<evidence type="ECO:0000256" key="1">
    <source>
        <dbReference type="ARBA" id="ARBA00001935"/>
    </source>
</evidence>
<dbReference type="GO" id="GO:0007166">
    <property type="term" value="P:cell surface receptor signaling pathway"/>
    <property type="evidence" value="ECO:0007669"/>
    <property type="project" value="InterPro"/>
</dbReference>
<dbReference type="EMBL" id="JAYMYR010000008">
    <property type="protein sequence ID" value="KAK7347057.1"/>
    <property type="molecule type" value="Genomic_DNA"/>
</dbReference>
<evidence type="ECO:0000256" key="8">
    <source>
        <dbReference type="ARBA" id="ARBA00022772"/>
    </source>
</evidence>
<evidence type="ECO:0000256" key="12">
    <source>
        <dbReference type="ARBA" id="ARBA00023157"/>
    </source>
</evidence>
<dbReference type="InterPro" id="IPR056694">
    <property type="entry name" value="DUF7792"/>
</dbReference>
<comment type="catalytic activity">
    <reaction evidence="14">
        <text>a primary methyl amine + O2 + H2O = an aldehyde + H2O2 + NH4(+)</text>
        <dbReference type="Rhea" id="RHEA:16153"/>
        <dbReference type="ChEBI" id="CHEBI:15377"/>
        <dbReference type="ChEBI" id="CHEBI:15379"/>
        <dbReference type="ChEBI" id="CHEBI:16240"/>
        <dbReference type="ChEBI" id="CHEBI:17478"/>
        <dbReference type="ChEBI" id="CHEBI:28938"/>
        <dbReference type="ChEBI" id="CHEBI:228804"/>
        <dbReference type="EC" id="1.4.3.21"/>
    </reaction>
    <physiologicalReaction direction="left-to-right" evidence="14">
        <dbReference type="Rhea" id="RHEA:16154"/>
    </physiologicalReaction>
</comment>
<comment type="cofactor">
    <cofactor evidence="2">
        <name>Zn(2+)</name>
        <dbReference type="ChEBI" id="CHEBI:29105"/>
    </cofactor>
</comment>
<dbReference type="Pfam" id="PF25055">
    <property type="entry name" value="DUF7792"/>
    <property type="match status" value="1"/>
</dbReference>
<feature type="domain" description="Copper amine oxidase N3-terminal" evidence="22">
    <location>
        <begin position="177"/>
        <end position="280"/>
    </location>
</feature>
<comment type="similarity">
    <text evidence="4 18">Belongs to the copper/topaquinone oxidase family.</text>
</comment>
<evidence type="ECO:0000259" key="21">
    <source>
        <dbReference type="Pfam" id="PF02727"/>
    </source>
</evidence>
<dbReference type="Pfam" id="PF01179">
    <property type="entry name" value="Cu_amine_oxid"/>
    <property type="match status" value="1"/>
</dbReference>
<dbReference type="Pfam" id="PF02727">
    <property type="entry name" value="Cu_amine_oxidN2"/>
    <property type="match status" value="1"/>
</dbReference>
<evidence type="ECO:0000256" key="14">
    <source>
        <dbReference type="ARBA" id="ARBA00051381"/>
    </source>
</evidence>
<evidence type="ECO:0000256" key="15">
    <source>
        <dbReference type="PIRSR" id="PIRSR600269-50"/>
    </source>
</evidence>
<evidence type="ECO:0000256" key="19">
    <source>
        <dbReference type="SAM" id="MobiDB-lite"/>
    </source>
</evidence>
<comment type="cofactor">
    <cofactor evidence="18">
        <name>Cu cation</name>
        <dbReference type="ChEBI" id="CHEBI:23378"/>
    </cofactor>
    <text evidence="18">Contains 1 topaquinone per subunit.</text>
</comment>
<dbReference type="SMART" id="SM00185">
    <property type="entry name" value="ARM"/>
    <property type="match status" value="3"/>
</dbReference>
<name>A0AAN9QT81_PHACN</name>
<dbReference type="FunFam" id="3.10.450.40:FF:000004">
    <property type="entry name" value="Amine oxidase"/>
    <property type="match status" value="1"/>
</dbReference>
<evidence type="ECO:0000313" key="24">
    <source>
        <dbReference type="EMBL" id="KAK7347057.1"/>
    </source>
</evidence>
<evidence type="ECO:0000256" key="10">
    <source>
        <dbReference type="ARBA" id="ARBA00023008"/>
    </source>
</evidence>
<evidence type="ECO:0000256" key="6">
    <source>
        <dbReference type="ARBA" id="ARBA00022723"/>
    </source>
</evidence>
<feature type="domain" description="Copper amine oxidase N2-terminal" evidence="21">
    <location>
        <begin position="52"/>
        <end position="141"/>
    </location>
</feature>
<keyword evidence="8 15" id="KW-0801">TPQ</keyword>
<keyword evidence="9 18" id="KW-0560">Oxidoreductase</keyword>
<feature type="domain" description="Copper amine oxidase catalytic" evidence="20">
    <location>
        <begin position="306"/>
        <end position="714"/>
    </location>
</feature>
<dbReference type="GO" id="GO:0005777">
    <property type="term" value="C:peroxisome"/>
    <property type="evidence" value="ECO:0007669"/>
    <property type="project" value="UniProtKB-SubCell"/>
</dbReference>
<comment type="cofactor">
    <cofactor evidence="1">
        <name>Cu cation</name>
        <dbReference type="ChEBI" id="CHEBI:23378"/>
    </cofactor>
</comment>
<keyword evidence="13" id="KW-0464">Manganese</keyword>
<feature type="region of interest" description="Disordered" evidence="19">
    <location>
        <begin position="1122"/>
        <end position="1145"/>
    </location>
</feature>
<dbReference type="Gene3D" id="3.10.450.40">
    <property type="match status" value="2"/>
</dbReference>
<comment type="subunit">
    <text evidence="5">Homodimer.</text>
</comment>
<gene>
    <name evidence="24" type="ORF">VNO80_21584</name>
</gene>
<dbReference type="InterPro" id="IPR015798">
    <property type="entry name" value="Cu_amine_oxidase_C"/>
</dbReference>
<dbReference type="InterPro" id="IPR000269">
    <property type="entry name" value="Cu_amine_oxidase"/>
</dbReference>
<dbReference type="Gene3D" id="1.25.10.10">
    <property type="entry name" value="Leucine-rich Repeat Variant"/>
    <property type="match status" value="2"/>
</dbReference>
<dbReference type="InterPro" id="IPR000225">
    <property type="entry name" value="Armadillo"/>
</dbReference>
<dbReference type="FunFam" id="1.25.10.10:FF:000476">
    <property type="entry name" value="Armadillo repeat only 2"/>
    <property type="match status" value="1"/>
</dbReference>
<protein>
    <recommendedName>
        <fullName evidence="18">Amine oxidase</fullName>
        <ecNumber evidence="18">1.4.3.-</ecNumber>
    </recommendedName>
</protein>
<dbReference type="InterPro" id="IPR036537">
    <property type="entry name" value="Adaptor_Cbl_N_dom_sf"/>
</dbReference>
<dbReference type="Pfam" id="PF02728">
    <property type="entry name" value="Cu_amine_oxidN3"/>
    <property type="match status" value="1"/>
</dbReference>
<dbReference type="InterPro" id="IPR036460">
    <property type="entry name" value="Cu_amine_oxidase_C_sf"/>
</dbReference>
<sequence length="1402" mass="156118">MATPPQKASPPPPSVLAAATHANNLPMPISQSSTHALPLKGITITAGVLSSHPLDPLSAAEISVAVATVREAGVTPELRDSMRFIEVVLLEPDKHVVALADAYFFPPFQPSLLPTTKQGTVISSKLPPRRARLVVYNKKTNETSIWIVELSHVHTVTRGGHHRGKLISSQVVPDVQPPMDAMEYAECEAVVKDFPPFREAIKIRGIEDMDLVMVDAWCVSYYSEADGPNRRLSKPLIFCRSESDCPMENGYARPVEGIYVLVDMQNRAVIEFEDREFVPLPPVDPLRNYTHGETRGGSDRSDIKPLQIVQLEGPSFRVDGFYVAWQKWNFRIGFTPREGLVIYSVAYVDGSQGRRPVAHRLSFVEMFVPYGDPNEQHYRKNAFDAGENGLGKNAHSLKKGCDRLSYIKYFDAHFTNFTGGVETIENCVCLHEEDHGILWKHQDWRTGLAEVRRSRRLSVSFMCTVANYDYGFFWYFYQDGKIEAEVKVTGILSLGTLLPGEFRKYGTMIAPGLYAPVHQHFFVARMDMAVDSKPGDALNQVVEINVKVEEQGENNVHNNAFYAEETLLRSELEAMRDCNPLTARHWIVRNTRRGNRSGELTGYKLVPGSNCLPLAGSEAIFLRRAGFLRHNLWITPYSHHQMFPGGEFPNQNPRLNQGLPTWVKQNRSLEEAAIVLWYVFGMTHIPRLEDWPVMPVERIGFMLVPHGFFNCSPAVDVPASSYELDCKSGVRRRNQETSSAVTLGIPCKTKKLEEEYYISCFLLGFLFNFPYSYLASLVEYIDKITEGLVKERRGSVLSPMMGNPNPNPNLTPEKEKSLEELLGPILLGERVIKLAQEAESSKVDCTELARKVQVVCDNLRSVLRVVSGTQCVNERPIRRIVGEVSKNLERTLAFVRKCKKHGAVLRQVFSMTTTADFRKVWNLLESSNGDMVWLLSILDSKEGTNVSLPPIASNDPILAWVWTFTYTLQLGQPKDRAEAATELGSLARDNDRTKFIILEEGGVPPLLKLLKEASSPDAQVAAANALVNVTTNQDRVVSYVIESHAAPTIVQVLGDSPMRVRVSVANLVSAMADQHELAREEFVRANVTRPLVSLLSMDTVLADPMAGRASIHSLVLNLSNAGETNSDGSSRGSSHHRREREREREVESLELRKEVKISCAKALWKLSKGCLSSCKKITETKGLLCLAKIIESESGELQLNCLMAVMEIAAVAESNADLRRAAFKRTAPAAKAVLDQLLRVVQEESNPALVIPAIKAIGSLARNFSGKVPQVLGPLVAQLGNRDVDVASEAAIALGKFVSPDNYNRVDHSKAILELDGVPKLMSLLQINDRQQVHGLILLCYLALNVGNSKVLEQERALNTLERFSRPVQTQYPDLKDLFANAIHHLTLYQPGAQLHRQPLGL</sequence>
<evidence type="ECO:0000259" key="23">
    <source>
        <dbReference type="Pfam" id="PF25055"/>
    </source>
</evidence>
<evidence type="ECO:0000256" key="7">
    <source>
        <dbReference type="ARBA" id="ARBA00022737"/>
    </source>
</evidence>
<feature type="modified residue" description="2',4',5'-topaquinone" evidence="16">
    <location>
        <position position="468"/>
    </location>
</feature>
<dbReference type="EC" id="1.4.3.-" evidence="18"/>
<dbReference type="GO" id="GO:0005507">
    <property type="term" value="F:copper ion binding"/>
    <property type="evidence" value="ECO:0007669"/>
    <property type="project" value="InterPro"/>
</dbReference>
<evidence type="ECO:0000256" key="18">
    <source>
        <dbReference type="RuleBase" id="RU000672"/>
    </source>
</evidence>
<dbReference type="SUPFAM" id="SSF48371">
    <property type="entry name" value="ARM repeat"/>
    <property type="match status" value="1"/>
</dbReference>
<evidence type="ECO:0000259" key="22">
    <source>
        <dbReference type="Pfam" id="PF02728"/>
    </source>
</evidence>
<feature type="active site" description="Proton acceptor" evidence="15">
    <location>
        <position position="384"/>
    </location>
</feature>
<evidence type="ECO:0000256" key="2">
    <source>
        <dbReference type="ARBA" id="ARBA00001947"/>
    </source>
</evidence>
<keyword evidence="6 18" id="KW-0479">Metal-binding</keyword>
<keyword evidence="10 18" id="KW-0186">Copper</keyword>
<evidence type="ECO:0000256" key="9">
    <source>
        <dbReference type="ARBA" id="ARBA00023002"/>
    </source>
</evidence>
<evidence type="ECO:0000256" key="17">
    <source>
        <dbReference type="PROSITE-ProRule" id="PRU00259"/>
    </source>
</evidence>
<feature type="active site" description="Schiff-base intermediate with substrate; via topaquinone" evidence="15">
    <location>
        <position position="468"/>
    </location>
</feature>
<dbReference type="Pfam" id="PF00514">
    <property type="entry name" value="Arm"/>
    <property type="match status" value="1"/>
</dbReference>
<dbReference type="PROSITE" id="PS50176">
    <property type="entry name" value="ARM_REPEAT"/>
    <property type="match status" value="1"/>
</dbReference>
<keyword evidence="11" id="KW-0576">Peroxisome</keyword>
<evidence type="ECO:0000256" key="13">
    <source>
        <dbReference type="ARBA" id="ARBA00023211"/>
    </source>
</evidence>
<dbReference type="PANTHER" id="PTHR10638">
    <property type="entry name" value="COPPER AMINE OXIDASE"/>
    <property type="match status" value="1"/>
</dbReference>
<keyword evidence="25" id="KW-1185">Reference proteome</keyword>
<evidence type="ECO:0000259" key="20">
    <source>
        <dbReference type="Pfam" id="PF01179"/>
    </source>
</evidence>
<feature type="repeat" description="ARM" evidence="17">
    <location>
        <begin position="1001"/>
        <end position="1034"/>
    </location>
</feature>
<dbReference type="InterPro" id="IPR016024">
    <property type="entry name" value="ARM-type_fold"/>
</dbReference>
<keyword evidence="12" id="KW-1015">Disulfide bond</keyword>
<evidence type="ECO:0000256" key="5">
    <source>
        <dbReference type="ARBA" id="ARBA00011738"/>
    </source>
</evidence>
<proteinExistence type="inferred from homology"/>
<dbReference type="GO" id="GO:0008131">
    <property type="term" value="F:primary methylamine oxidase activity"/>
    <property type="evidence" value="ECO:0007669"/>
    <property type="project" value="UniProtKB-EC"/>
</dbReference>
<dbReference type="SUPFAM" id="SSF49998">
    <property type="entry name" value="Amine oxidase catalytic domain"/>
    <property type="match status" value="1"/>
</dbReference>
<feature type="domain" description="DUF7792" evidence="23">
    <location>
        <begin position="819"/>
        <end position="938"/>
    </location>
</feature>
<evidence type="ECO:0000256" key="11">
    <source>
        <dbReference type="ARBA" id="ARBA00023140"/>
    </source>
</evidence>
<dbReference type="InterPro" id="IPR015800">
    <property type="entry name" value="Cu_amine_oxidase_N2"/>
</dbReference>
<organism evidence="24 25">
    <name type="scientific">Phaseolus coccineus</name>
    <name type="common">Scarlet runner bean</name>
    <name type="synonym">Phaseolus multiflorus</name>
    <dbReference type="NCBI Taxonomy" id="3886"/>
    <lineage>
        <taxon>Eukaryota</taxon>
        <taxon>Viridiplantae</taxon>
        <taxon>Streptophyta</taxon>
        <taxon>Embryophyta</taxon>
        <taxon>Tracheophyta</taxon>
        <taxon>Spermatophyta</taxon>
        <taxon>Magnoliopsida</taxon>
        <taxon>eudicotyledons</taxon>
        <taxon>Gunneridae</taxon>
        <taxon>Pentapetalae</taxon>
        <taxon>rosids</taxon>
        <taxon>fabids</taxon>
        <taxon>Fabales</taxon>
        <taxon>Fabaceae</taxon>
        <taxon>Papilionoideae</taxon>
        <taxon>50 kb inversion clade</taxon>
        <taxon>NPAAA clade</taxon>
        <taxon>indigoferoid/millettioid clade</taxon>
        <taxon>Phaseoleae</taxon>
        <taxon>Phaseolus</taxon>
    </lineage>
</organism>
<dbReference type="FunFam" id="2.70.98.20:FF:000001">
    <property type="entry name" value="Amine oxidase"/>
    <property type="match status" value="1"/>
</dbReference>
<evidence type="ECO:0000313" key="25">
    <source>
        <dbReference type="Proteomes" id="UP001374584"/>
    </source>
</evidence>
<dbReference type="NCBIfam" id="NF008559">
    <property type="entry name" value="PRK11504.1"/>
    <property type="match status" value="1"/>
</dbReference>
<dbReference type="FunFam" id="3.10.450.40:FF:000002">
    <property type="entry name" value="Amine oxidase"/>
    <property type="match status" value="1"/>
</dbReference>
<dbReference type="Gene3D" id="2.70.98.20">
    <property type="entry name" value="Copper amine oxidase, catalytic domain"/>
    <property type="match status" value="1"/>
</dbReference>
<dbReference type="GO" id="GO:0048038">
    <property type="term" value="F:quinone binding"/>
    <property type="evidence" value="ECO:0007669"/>
    <property type="project" value="InterPro"/>
</dbReference>
<dbReference type="Proteomes" id="UP001374584">
    <property type="component" value="Unassembled WGS sequence"/>
</dbReference>
<dbReference type="GO" id="GO:0009308">
    <property type="term" value="P:amine metabolic process"/>
    <property type="evidence" value="ECO:0007669"/>
    <property type="project" value="UniProtKB-UniRule"/>
</dbReference>
<dbReference type="InterPro" id="IPR015802">
    <property type="entry name" value="Cu_amine_oxidase_N3"/>
</dbReference>
<comment type="caution">
    <text evidence="24">The sequence shown here is derived from an EMBL/GenBank/DDBJ whole genome shotgun (WGS) entry which is preliminary data.</text>
</comment>
<evidence type="ECO:0000256" key="16">
    <source>
        <dbReference type="PIRSR" id="PIRSR600269-51"/>
    </source>
</evidence>
<comment type="subcellular location">
    <subcellularLocation>
        <location evidence="3">Peroxisome</location>
    </subcellularLocation>
</comment>
<dbReference type="PANTHER" id="PTHR10638:SF93">
    <property type="entry name" value="AMINE OXIDASE"/>
    <property type="match status" value="1"/>
</dbReference>
<evidence type="ECO:0000256" key="3">
    <source>
        <dbReference type="ARBA" id="ARBA00004275"/>
    </source>
</evidence>
<comment type="PTM">
    <text evidence="16 18">Topaquinone (TPQ) is generated by copper-dependent autoxidation of a specific tyrosyl residue.</text>
</comment>
<evidence type="ECO:0000256" key="4">
    <source>
        <dbReference type="ARBA" id="ARBA00007983"/>
    </source>
</evidence>
<dbReference type="Gene3D" id="1.20.930.20">
    <property type="entry name" value="Adaptor protein Cbl, N-terminal domain"/>
    <property type="match status" value="1"/>
</dbReference>
<dbReference type="InterPro" id="IPR016182">
    <property type="entry name" value="Cu_amine_oxidase_N-reg"/>
</dbReference>